<dbReference type="InterPro" id="IPR004960">
    <property type="entry name" value="LipA_acyltrans"/>
</dbReference>
<keyword evidence="5" id="KW-0472">Membrane</keyword>
<dbReference type="GO" id="GO:0009247">
    <property type="term" value="P:glycolipid biosynthetic process"/>
    <property type="evidence" value="ECO:0007669"/>
    <property type="project" value="UniProtKB-ARBA"/>
</dbReference>
<organism evidence="8 9">
    <name type="scientific">Candidatus Lambdaproteobacteria bacterium RIFOXYD2_FULL_56_26</name>
    <dbReference type="NCBI Taxonomy" id="1817773"/>
    <lineage>
        <taxon>Bacteria</taxon>
        <taxon>Pseudomonadati</taxon>
        <taxon>Pseudomonadota</taxon>
        <taxon>Candidatus Lambdaproteobacteria</taxon>
    </lineage>
</organism>
<dbReference type="CDD" id="cd07984">
    <property type="entry name" value="LPLAT_LABLAT-like"/>
    <property type="match status" value="1"/>
</dbReference>
<dbReference type="Gene3D" id="3.90.550.10">
    <property type="entry name" value="Spore Coat Polysaccharide Biosynthesis Protein SpsA, Chain A"/>
    <property type="match status" value="1"/>
</dbReference>
<dbReference type="Proteomes" id="UP000177583">
    <property type="component" value="Unassembled WGS sequence"/>
</dbReference>
<dbReference type="SUPFAM" id="SSF53448">
    <property type="entry name" value="Nucleotide-diphospho-sugar transferases"/>
    <property type="match status" value="1"/>
</dbReference>
<feature type="domain" description="Glycosyltransferase 2-like" evidence="7">
    <location>
        <begin position="4"/>
        <end position="129"/>
    </location>
</feature>
<dbReference type="AlphaFoldDB" id="A0A1F6H0S9"/>
<reference evidence="8 9" key="1">
    <citation type="journal article" date="2016" name="Nat. Commun.">
        <title>Thousands of microbial genomes shed light on interconnected biogeochemical processes in an aquifer system.</title>
        <authorList>
            <person name="Anantharaman K."/>
            <person name="Brown C.T."/>
            <person name="Hug L.A."/>
            <person name="Sharon I."/>
            <person name="Castelle C.J."/>
            <person name="Probst A.J."/>
            <person name="Thomas B.C."/>
            <person name="Singh A."/>
            <person name="Wilkins M.J."/>
            <person name="Karaoz U."/>
            <person name="Brodie E.L."/>
            <person name="Williams K.H."/>
            <person name="Hubbard S.S."/>
            <person name="Banfield J.F."/>
        </authorList>
    </citation>
    <scope>NUCLEOTIDE SEQUENCE [LARGE SCALE GENOMIC DNA]</scope>
</reference>
<dbReference type="GO" id="GO:0005886">
    <property type="term" value="C:plasma membrane"/>
    <property type="evidence" value="ECO:0007669"/>
    <property type="project" value="UniProtKB-SubCell"/>
</dbReference>
<dbReference type="GO" id="GO:0006487">
    <property type="term" value="P:protein N-linked glycosylation"/>
    <property type="evidence" value="ECO:0007669"/>
    <property type="project" value="TreeGrafter"/>
</dbReference>
<sequence length="554" mass="62564">MRPCVVIPNYNHKDPIGAVIKGLKPYGLPVLMVDDGSSPEAKEVFAALALEHKFLTLLTRPENGGKGAAVKDGLREVKRLGFTHAIQMDADGQHNLEDLPRFLEALTSHPKALVLGQPVFDQTAPRARLIGRQITTWVIRLQCLSLAIKDGLCGFRAYPLGPTVRLLDRHSLGNRMDFDPEIAVWLFWEGLEVISLPTKVKYLEGNLSNYHYWSDNLLVARSHLALSLRSLALSPYTLLRRLFGPKGGPEWFERKERTNTFWVHLAIRVFEALGPRLSRGVMVPVIWFYYLSDQRGRRAVGEFLAQVAQDPRSALDHASPGGLVWRQYYRFGDLLLDRFAFWRNRTQGYEVEVVGQEWMEEIKARPQGAIFLSAHLGSTDFLKALSLKEQQKPVHAIMFNQNAQAVMEVLKKINPEAVAHIFELSKLDLGSIFALKEVIEKGEFLGMLGDRLTFGAKDRYSMLPFLGRSAPFGHGPLILASLLECPVYTVFALKTGEGRFEVRISKLAEQVILPKANRTQALEGYLQQYLSALEEAVCARPDQWTNFFPFWEAP</sequence>
<comment type="caution">
    <text evidence="8">The sequence shown here is derived from an EMBL/GenBank/DDBJ whole genome shotgun (WGS) entry which is preliminary data.</text>
</comment>
<proteinExistence type="predicted"/>
<comment type="subcellular location">
    <subcellularLocation>
        <location evidence="1">Cell inner membrane</location>
    </subcellularLocation>
</comment>
<dbReference type="InterPro" id="IPR029044">
    <property type="entry name" value="Nucleotide-diphossugar_trans"/>
</dbReference>
<dbReference type="CDD" id="cd04179">
    <property type="entry name" value="DPM_DPG-synthase_like"/>
    <property type="match status" value="1"/>
</dbReference>
<evidence type="ECO:0000256" key="1">
    <source>
        <dbReference type="ARBA" id="ARBA00004533"/>
    </source>
</evidence>
<evidence type="ECO:0000256" key="4">
    <source>
        <dbReference type="ARBA" id="ARBA00022679"/>
    </source>
</evidence>
<keyword evidence="6" id="KW-0012">Acyltransferase</keyword>
<dbReference type="EMBL" id="MFNF01000008">
    <property type="protein sequence ID" value="OGH03996.1"/>
    <property type="molecule type" value="Genomic_DNA"/>
</dbReference>
<evidence type="ECO:0000313" key="8">
    <source>
        <dbReference type="EMBL" id="OGH03996.1"/>
    </source>
</evidence>
<name>A0A1F6H0S9_9PROT</name>
<accession>A0A1F6H0S9</accession>
<gene>
    <name evidence="8" type="ORF">A2557_11265</name>
</gene>
<dbReference type="InterPro" id="IPR001173">
    <property type="entry name" value="Glyco_trans_2-like"/>
</dbReference>
<keyword evidence="4" id="KW-0808">Transferase</keyword>
<evidence type="ECO:0000256" key="5">
    <source>
        <dbReference type="ARBA" id="ARBA00023136"/>
    </source>
</evidence>
<keyword evidence="3" id="KW-0997">Cell inner membrane</keyword>
<evidence type="ECO:0000256" key="3">
    <source>
        <dbReference type="ARBA" id="ARBA00022519"/>
    </source>
</evidence>
<evidence type="ECO:0000313" key="9">
    <source>
        <dbReference type="Proteomes" id="UP000177583"/>
    </source>
</evidence>
<dbReference type="GO" id="GO:0016746">
    <property type="term" value="F:acyltransferase activity"/>
    <property type="evidence" value="ECO:0007669"/>
    <property type="project" value="UniProtKB-KW"/>
</dbReference>
<evidence type="ECO:0000256" key="2">
    <source>
        <dbReference type="ARBA" id="ARBA00022475"/>
    </source>
</evidence>
<evidence type="ECO:0000256" key="6">
    <source>
        <dbReference type="ARBA" id="ARBA00023315"/>
    </source>
</evidence>
<protein>
    <recommendedName>
        <fullName evidence="7">Glycosyltransferase 2-like domain-containing protein</fullName>
    </recommendedName>
</protein>
<dbReference type="Pfam" id="PF03279">
    <property type="entry name" value="Lip_A_acyltrans"/>
    <property type="match status" value="1"/>
</dbReference>
<dbReference type="PANTHER" id="PTHR10859:SF91">
    <property type="entry name" value="DOLICHYL-PHOSPHATE BETA-GLUCOSYLTRANSFERASE"/>
    <property type="match status" value="1"/>
</dbReference>
<dbReference type="PANTHER" id="PTHR10859">
    <property type="entry name" value="GLYCOSYL TRANSFERASE"/>
    <property type="match status" value="1"/>
</dbReference>
<keyword evidence="2" id="KW-1003">Cell membrane</keyword>
<evidence type="ECO:0000259" key="7">
    <source>
        <dbReference type="Pfam" id="PF00535"/>
    </source>
</evidence>
<dbReference type="Pfam" id="PF00535">
    <property type="entry name" value="Glycos_transf_2"/>
    <property type="match status" value="1"/>
</dbReference>